<sequence length="233" mass="26092">MGCSMKLKFALVTLIITSFAHAGDVRDFSVRGVTPGSDSIQSCDTLSSSFGGEAVLEKLLDIPRNSPDWQLSVDYQIHPASSNNSNGCKGGYKLYDRKLAGALVRHDYIEVHSQNNLVYYVRNMQQLNVGKTINECTDRRADMVSGLIAKHGKPTIHRKQNGFEHLIWDYSPRPNLQLGDDKFEEYEAFIKCEMYTYGTSFALMKTETKVHSGGVMVDARQVPKAQKTFNAEL</sequence>
<name>A0A1N7PFU0_9GAMM</name>
<feature type="signal peptide" evidence="1">
    <location>
        <begin position="1"/>
        <end position="22"/>
    </location>
</feature>
<dbReference type="AlphaFoldDB" id="A0A1N7PFU0"/>
<dbReference type="STRING" id="484498.SAMN05421686_109158"/>
<keyword evidence="1" id="KW-0732">Signal</keyword>
<organism evidence="2 3">
    <name type="scientific">Thalassolituus maritimus</name>
    <dbReference type="NCBI Taxonomy" id="484498"/>
    <lineage>
        <taxon>Bacteria</taxon>
        <taxon>Pseudomonadati</taxon>
        <taxon>Pseudomonadota</taxon>
        <taxon>Gammaproteobacteria</taxon>
        <taxon>Oceanospirillales</taxon>
        <taxon>Oceanospirillaceae</taxon>
        <taxon>Thalassolituus</taxon>
    </lineage>
</organism>
<reference evidence="3" key="1">
    <citation type="submission" date="2017-01" db="EMBL/GenBank/DDBJ databases">
        <authorList>
            <person name="Varghese N."/>
            <person name="Submissions S."/>
        </authorList>
    </citation>
    <scope>NUCLEOTIDE SEQUENCE [LARGE SCALE GENOMIC DNA]</scope>
    <source>
        <strain evidence="3">DSM 24913</strain>
    </source>
</reference>
<evidence type="ECO:0000313" key="3">
    <source>
        <dbReference type="Proteomes" id="UP000185639"/>
    </source>
</evidence>
<keyword evidence="3" id="KW-1185">Reference proteome</keyword>
<proteinExistence type="predicted"/>
<dbReference type="EMBL" id="FTOH01000009">
    <property type="protein sequence ID" value="SIT09451.1"/>
    <property type="molecule type" value="Genomic_DNA"/>
</dbReference>
<evidence type="ECO:0000313" key="2">
    <source>
        <dbReference type="EMBL" id="SIT09451.1"/>
    </source>
</evidence>
<feature type="chain" id="PRO_5012658988" evidence="1">
    <location>
        <begin position="23"/>
        <end position="233"/>
    </location>
</feature>
<evidence type="ECO:0000256" key="1">
    <source>
        <dbReference type="SAM" id="SignalP"/>
    </source>
</evidence>
<dbReference type="Proteomes" id="UP000185639">
    <property type="component" value="Unassembled WGS sequence"/>
</dbReference>
<gene>
    <name evidence="2" type="ORF">SAMN05421686_109158</name>
</gene>
<protein>
    <submittedName>
        <fullName evidence="2">Uncharacterized protein</fullName>
    </submittedName>
</protein>
<accession>A0A1N7PFU0</accession>